<proteinExistence type="predicted"/>
<dbReference type="Proteomes" id="UP000199585">
    <property type="component" value="Unassembled WGS sequence"/>
</dbReference>
<organism evidence="3 4">
    <name type="scientific">Loktanella fryxellensis</name>
    <dbReference type="NCBI Taxonomy" id="245187"/>
    <lineage>
        <taxon>Bacteria</taxon>
        <taxon>Pseudomonadati</taxon>
        <taxon>Pseudomonadota</taxon>
        <taxon>Alphaproteobacteria</taxon>
        <taxon>Rhodobacterales</taxon>
        <taxon>Roseobacteraceae</taxon>
        <taxon>Loktanella</taxon>
    </lineage>
</organism>
<name>A0A1H8I8P7_9RHOB</name>
<evidence type="ECO:0000313" key="4">
    <source>
        <dbReference type="Proteomes" id="UP000199585"/>
    </source>
</evidence>
<dbReference type="AlphaFoldDB" id="A0A1H8I8P7"/>
<accession>A0A1H8I8P7</accession>
<keyword evidence="4" id="KW-1185">Reference proteome</keyword>
<feature type="domain" description="DUF6900" evidence="2">
    <location>
        <begin position="21"/>
        <end position="72"/>
    </location>
</feature>
<evidence type="ECO:0000313" key="3">
    <source>
        <dbReference type="EMBL" id="SEN64744.1"/>
    </source>
</evidence>
<dbReference type="Pfam" id="PF21841">
    <property type="entry name" value="DUF6900"/>
    <property type="match status" value="1"/>
</dbReference>
<dbReference type="InterPro" id="IPR054195">
    <property type="entry name" value="DUF6900"/>
</dbReference>
<reference evidence="3 4" key="1">
    <citation type="submission" date="2016-10" db="EMBL/GenBank/DDBJ databases">
        <authorList>
            <person name="de Groot N.N."/>
        </authorList>
    </citation>
    <scope>NUCLEOTIDE SEQUENCE [LARGE SCALE GENOMIC DNA]</scope>
    <source>
        <strain evidence="3 4">DSM 16213</strain>
    </source>
</reference>
<evidence type="ECO:0000259" key="2">
    <source>
        <dbReference type="Pfam" id="PF21841"/>
    </source>
</evidence>
<dbReference type="EMBL" id="FOCI01000024">
    <property type="protein sequence ID" value="SEN64744.1"/>
    <property type="molecule type" value="Genomic_DNA"/>
</dbReference>
<protein>
    <recommendedName>
        <fullName evidence="2">DUF6900 domain-containing protein</fullName>
    </recommendedName>
</protein>
<sequence>MQLTPGDDAMPDKTTPAKGPSEALLLEIATRHFHSIETLETQNSDRLDFHDVAVWAIRAALEAAYAAGHAAATKR</sequence>
<dbReference type="STRING" id="245187.SAMN04488003_12427"/>
<feature type="region of interest" description="Disordered" evidence="1">
    <location>
        <begin position="1"/>
        <end position="21"/>
    </location>
</feature>
<gene>
    <name evidence="3" type="ORF">SAMN04488003_12427</name>
</gene>
<evidence type="ECO:0000256" key="1">
    <source>
        <dbReference type="SAM" id="MobiDB-lite"/>
    </source>
</evidence>